<comment type="caution">
    <text evidence="3">The sequence shown here is derived from an EMBL/GenBank/DDBJ whole genome shotgun (WGS) entry which is preliminary data.</text>
</comment>
<organism evidence="3 4">
    <name type="scientific">Rhizobium sullae</name>
    <name type="common">Rhizobium hedysari</name>
    <dbReference type="NCBI Taxonomy" id="50338"/>
    <lineage>
        <taxon>Bacteria</taxon>
        <taxon>Pseudomonadati</taxon>
        <taxon>Pseudomonadota</taxon>
        <taxon>Alphaproteobacteria</taxon>
        <taxon>Hyphomicrobiales</taxon>
        <taxon>Rhizobiaceae</taxon>
        <taxon>Rhizobium/Agrobacterium group</taxon>
        <taxon>Rhizobium</taxon>
    </lineage>
</organism>
<accession>A0A4R3PTL5</accession>
<dbReference type="InterPro" id="IPR004629">
    <property type="entry name" value="WecG_TagA_CpsF"/>
</dbReference>
<keyword evidence="1" id="KW-0328">Glycosyltransferase</keyword>
<dbReference type="CDD" id="cd06533">
    <property type="entry name" value="Glyco_transf_WecG_TagA"/>
    <property type="match status" value="1"/>
</dbReference>
<evidence type="ECO:0000313" key="4">
    <source>
        <dbReference type="Proteomes" id="UP000294576"/>
    </source>
</evidence>
<gene>
    <name evidence="3" type="ORF">EV132_13132</name>
</gene>
<dbReference type="AlphaFoldDB" id="A0A4R3PTL5"/>
<evidence type="ECO:0000313" key="3">
    <source>
        <dbReference type="EMBL" id="TCU06821.1"/>
    </source>
</evidence>
<dbReference type="Pfam" id="PF03808">
    <property type="entry name" value="Glyco_tran_WecG"/>
    <property type="match status" value="1"/>
</dbReference>
<dbReference type="GO" id="GO:0016758">
    <property type="term" value="F:hexosyltransferase activity"/>
    <property type="evidence" value="ECO:0007669"/>
    <property type="project" value="TreeGrafter"/>
</dbReference>
<name>A0A4R3PTL5_RHISU</name>
<sequence length="264" mass="29979">MKNHATKAPVRHNVLSWPVDLFTKDSLLAFLAERIASDEKTIIANLNLHALYCLQKSPTMASLFRRRNTLVHIDGMPIVWLLKLQGVAATADNRLTYLDWAMEALAMSGKNGWKVGYIGSTPDICRAGIAHFVSKVPNLDIKGWDGYFDMDDQTANSKLNWLLEGVNSFGPDLLIIGMGMPRQEAFLEQYSHRLKYKVAICSGAFVEYFTGGQVMPPRLIGKIGLEWFYRLICDPKRYARRYLVEPVVLLYLIARTCWQPPRGR</sequence>
<proteinExistence type="predicted"/>
<evidence type="ECO:0000256" key="1">
    <source>
        <dbReference type="ARBA" id="ARBA00022676"/>
    </source>
</evidence>
<dbReference type="Proteomes" id="UP000294576">
    <property type="component" value="Unassembled WGS sequence"/>
</dbReference>
<dbReference type="EMBL" id="SMBH01000031">
    <property type="protein sequence ID" value="TCU06821.1"/>
    <property type="molecule type" value="Genomic_DNA"/>
</dbReference>
<evidence type="ECO:0000256" key="2">
    <source>
        <dbReference type="ARBA" id="ARBA00022679"/>
    </source>
</evidence>
<reference evidence="3 4" key="1">
    <citation type="submission" date="2019-03" db="EMBL/GenBank/DDBJ databases">
        <title>Genomic Encyclopedia of Type Strains, Phase IV (KMG-V): Genome sequencing to study the core and pangenomes of soil and plant-associated prokaryotes.</title>
        <authorList>
            <person name="Whitman W."/>
        </authorList>
    </citation>
    <scope>NUCLEOTIDE SEQUENCE [LARGE SCALE GENOMIC DNA]</scope>
    <source>
        <strain evidence="3 4">Hc14</strain>
    </source>
</reference>
<dbReference type="NCBIfam" id="TIGR00696">
    <property type="entry name" value="wecG_tagA_cpsF"/>
    <property type="match status" value="1"/>
</dbReference>
<protein>
    <submittedName>
        <fullName evidence="3">N-acetylglucosaminyldiphosphoundecaprenol N-acetyl-beta-D-mannosaminyltransferase</fullName>
    </submittedName>
</protein>
<dbReference type="PANTHER" id="PTHR34136:SF1">
    <property type="entry name" value="UDP-N-ACETYL-D-MANNOSAMINURONIC ACID TRANSFERASE"/>
    <property type="match status" value="1"/>
</dbReference>
<keyword evidence="2 3" id="KW-0808">Transferase</keyword>
<dbReference type="PANTHER" id="PTHR34136">
    <property type="match status" value="1"/>
</dbReference>